<dbReference type="SUPFAM" id="SSF48403">
    <property type="entry name" value="Ankyrin repeat"/>
    <property type="match status" value="1"/>
</dbReference>
<dbReference type="Proteomes" id="UP000887564">
    <property type="component" value="Unplaced"/>
</dbReference>
<keyword evidence="1" id="KW-0677">Repeat</keyword>
<keyword evidence="2 3" id="KW-0040">ANK repeat</keyword>
<proteinExistence type="predicted"/>
<evidence type="ECO:0000313" key="5">
    <source>
        <dbReference type="WBParaSite" id="PEQ_0000024101-mRNA-1"/>
    </source>
</evidence>
<feature type="repeat" description="ANK" evidence="3">
    <location>
        <begin position="21"/>
        <end position="53"/>
    </location>
</feature>
<dbReference type="Gene3D" id="1.25.40.20">
    <property type="entry name" value="Ankyrin repeat-containing domain"/>
    <property type="match status" value="1"/>
</dbReference>
<dbReference type="PROSITE" id="PS50088">
    <property type="entry name" value="ANK_REPEAT"/>
    <property type="match status" value="1"/>
</dbReference>
<dbReference type="WBParaSite" id="PEQ_0000024101-mRNA-1">
    <property type="protein sequence ID" value="PEQ_0000024101-mRNA-1"/>
    <property type="gene ID" value="PEQ_0000024101"/>
</dbReference>
<dbReference type="InterPro" id="IPR002110">
    <property type="entry name" value="Ankyrin_rpt"/>
</dbReference>
<dbReference type="Pfam" id="PF12796">
    <property type="entry name" value="Ank_2"/>
    <property type="match status" value="1"/>
</dbReference>
<organism evidence="4 5">
    <name type="scientific">Parascaris equorum</name>
    <name type="common">Equine roundworm</name>
    <dbReference type="NCBI Taxonomy" id="6256"/>
    <lineage>
        <taxon>Eukaryota</taxon>
        <taxon>Metazoa</taxon>
        <taxon>Ecdysozoa</taxon>
        <taxon>Nematoda</taxon>
        <taxon>Chromadorea</taxon>
        <taxon>Rhabditida</taxon>
        <taxon>Spirurina</taxon>
        <taxon>Ascaridomorpha</taxon>
        <taxon>Ascaridoidea</taxon>
        <taxon>Ascarididae</taxon>
        <taxon>Parascaris</taxon>
    </lineage>
</organism>
<keyword evidence="4" id="KW-1185">Reference proteome</keyword>
<sequence>MGLRYKHVILSSQKFKLTTCNTVSPLHVATKWGRANMVSLLLAHGAVIDCRTRDLLTPLHCAARSGHD</sequence>
<evidence type="ECO:0000256" key="1">
    <source>
        <dbReference type="ARBA" id="ARBA00022737"/>
    </source>
</evidence>
<dbReference type="PANTHER" id="PTHR24161:SF97">
    <property type="entry name" value="ANKYRIN 2"/>
    <property type="match status" value="1"/>
</dbReference>
<evidence type="ECO:0000256" key="3">
    <source>
        <dbReference type="PROSITE-ProRule" id="PRU00023"/>
    </source>
</evidence>
<dbReference type="PANTHER" id="PTHR24161">
    <property type="entry name" value="ANK_REP_REGION DOMAIN-CONTAINING PROTEIN-RELATED"/>
    <property type="match status" value="1"/>
</dbReference>
<reference evidence="5" key="1">
    <citation type="submission" date="2022-11" db="UniProtKB">
        <authorList>
            <consortium name="WormBaseParasite"/>
        </authorList>
    </citation>
    <scope>IDENTIFICATION</scope>
</reference>
<dbReference type="InterPro" id="IPR036770">
    <property type="entry name" value="Ankyrin_rpt-contain_sf"/>
</dbReference>
<dbReference type="PROSITE" id="PS50297">
    <property type="entry name" value="ANK_REP_REGION"/>
    <property type="match status" value="1"/>
</dbReference>
<evidence type="ECO:0000256" key="2">
    <source>
        <dbReference type="ARBA" id="ARBA00023043"/>
    </source>
</evidence>
<name>A0A914R6E1_PAREQ</name>
<protein>
    <submittedName>
        <fullName evidence="5">ANK_REP_REGION domain-containing protein</fullName>
    </submittedName>
</protein>
<dbReference type="AlphaFoldDB" id="A0A914R6E1"/>
<accession>A0A914R6E1</accession>
<dbReference type="SMART" id="SM00248">
    <property type="entry name" value="ANK"/>
    <property type="match status" value="1"/>
</dbReference>
<evidence type="ECO:0000313" key="4">
    <source>
        <dbReference type="Proteomes" id="UP000887564"/>
    </source>
</evidence>